<dbReference type="OrthoDB" id="5238938at2759"/>
<accession>A0A2T3A7R2</accession>
<name>A0A2T3A7R2_9PEZI</name>
<proteinExistence type="predicted"/>
<dbReference type="EMBL" id="KZ678445">
    <property type="protein sequence ID" value="PSR84340.1"/>
    <property type="molecule type" value="Genomic_DNA"/>
</dbReference>
<reference evidence="1 2" key="1">
    <citation type="journal article" date="2018" name="Mycol. Prog.">
        <title>Coniella lustricola, a new species from submerged detritus.</title>
        <authorList>
            <person name="Raudabaugh D.B."/>
            <person name="Iturriaga T."/>
            <person name="Carver A."/>
            <person name="Mondo S."/>
            <person name="Pangilinan J."/>
            <person name="Lipzen A."/>
            <person name="He G."/>
            <person name="Amirebrahimi M."/>
            <person name="Grigoriev I.V."/>
            <person name="Miller A.N."/>
        </authorList>
    </citation>
    <scope>NUCLEOTIDE SEQUENCE [LARGE SCALE GENOMIC DNA]</scope>
    <source>
        <strain evidence="1 2">B22-T-1</strain>
    </source>
</reference>
<keyword evidence="2" id="KW-1185">Reference proteome</keyword>
<protein>
    <submittedName>
        <fullName evidence="1">Uncharacterized protein</fullName>
    </submittedName>
</protein>
<organism evidence="1 2">
    <name type="scientific">Coniella lustricola</name>
    <dbReference type="NCBI Taxonomy" id="2025994"/>
    <lineage>
        <taxon>Eukaryota</taxon>
        <taxon>Fungi</taxon>
        <taxon>Dikarya</taxon>
        <taxon>Ascomycota</taxon>
        <taxon>Pezizomycotina</taxon>
        <taxon>Sordariomycetes</taxon>
        <taxon>Sordariomycetidae</taxon>
        <taxon>Diaporthales</taxon>
        <taxon>Schizoparmaceae</taxon>
        <taxon>Coniella</taxon>
    </lineage>
</organism>
<evidence type="ECO:0000313" key="1">
    <source>
        <dbReference type="EMBL" id="PSR84340.1"/>
    </source>
</evidence>
<dbReference type="Proteomes" id="UP000241462">
    <property type="component" value="Unassembled WGS sequence"/>
</dbReference>
<dbReference type="InParanoid" id="A0A2T3A7R2"/>
<dbReference type="AlphaFoldDB" id="A0A2T3A7R2"/>
<sequence length="150" mass="16571">MGAQFLPLTCDKVVHIPFSDTDLEQVISGVKKYLDDRRKPRDSTGTINGTAYVVQEKDLTDLSSIYIGPVADSLANGAYLNADYLPRRPSSAVRIKAILDRERPQPRQNTDVFSALTGAQPIQIVDYAEPGNASRMDGNMVAYNMSYSNR</sequence>
<evidence type="ECO:0000313" key="2">
    <source>
        <dbReference type="Proteomes" id="UP000241462"/>
    </source>
</evidence>
<gene>
    <name evidence="1" type="ORF">BD289DRAFT_482828</name>
</gene>